<keyword evidence="3" id="KW-1185">Reference proteome</keyword>
<sequence length="127" mass="14888">MWTCSDLSLSDASVVLCWYSMPVVEVFWSVLVSLYEVGSLSLFSPLSVVILCHRRVFGRWFTRRTLPPQILNLSMFFWCFIYSYMQGLQIFNGSEDCELNLINKSQANHMRYFGQGQQLWQVECFCL</sequence>
<keyword evidence="1" id="KW-0812">Transmembrane</keyword>
<gene>
    <name evidence="2" type="ORF">HID58_054583</name>
</gene>
<organism evidence="2 3">
    <name type="scientific">Brassica napus</name>
    <name type="common">Rape</name>
    <dbReference type="NCBI Taxonomy" id="3708"/>
    <lineage>
        <taxon>Eukaryota</taxon>
        <taxon>Viridiplantae</taxon>
        <taxon>Streptophyta</taxon>
        <taxon>Embryophyta</taxon>
        <taxon>Tracheophyta</taxon>
        <taxon>Spermatophyta</taxon>
        <taxon>Magnoliopsida</taxon>
        <taxon>eudicotyledons</taxon>
        <taxon>Gunneridae</taxon>
        <taxon>Pentapetalae</taxon>
        <taxon>rosids</taxon>
        <taxon>malvids</taxon>
        <taxon>Brassicales</taxon>
        <taxon>Brassicaceae</taxon>
        <taxon>Brassiceae</taxon>
        <taxon>Brassica</taxon>
    </lineage>
</organism>
<accession>A0ABQ8AHX7</accession>
<reference evidence="2 3" key="1">
    <citation type="submission" date="2021-05" db="EMBL/GenBank/DDBJ databases">
        <title>Genome Assembly of Synthetic Allotetraploid Brassica napus Reveals Homoeologous Exchanges between Subgenomes.</title>
        <authorList>
            <person name="Davis J.T."/>
        </authorList>
    </citation>
    <scope>NUCLEOTIDE SEQUENCE [LARGE SCALE GENOMIC DNA]</scope>
    <source>
        <strain evidence="3">cv. Da-Ae</strain>
        <tissue evidence="2">Seedling</tissue>
    </source>
</reference>
<evidence type="ECO:0000313" key="3">
    <source>
        <dbReference type="Proteomes" id="UP000824890"/>
    </source>
</evidence>
<evidence type="ECO:0000313" key="2">
    <source>
        <dbReference type="EMBL" id="KAH0892154.1"/>
    </source>
</evidence>
<evidence type="ECO:0000256" key="1">
    <source>
        <dbReference type="SAM" id="Phobius"/>
    </source>
</evidence>
<dbReference type="Proteomes" id="UP000824890">
    <property type="component" value="Unassembled WGS sequence"/>
</dbReference>
<feature type="transmembrane region" description="Helical" evidence="1">
    <location>
        <begin position="26"/>
        <end position="53"/>
    </location>
</feature>
<name>A0ABQ8AHX7_BRANA</name>
<protein>
    <submittedName>
        <fullName evidence="2">Uncharacterized protein</fullName>
    </submittedName>
</protein>
<dbReference type="EMBL" id="JAGKQM010000013">
    <property type="protein sequence ID" value="KAH0892154.1"/>
    <property type="molecule type" value="Genomic_DNA"/>
</dbReference>
<keyword evidence="1" id="KW-0472">Membrane</keyword>
<comment type="caution">
    <text evidence="2">The sequence shown here is derived from an EMBL/GenBank/DDBJ whole genome shotgun (WGS) entry which is preliminary data.</text>
</comment>
<keyword evidence="1" id="KW-1133">Transmembrane helix</keyword>
<proteinExistence type="predicted"/>
<feature type="transmembrane region" description="Helical" evidence="1">
    <location>
        <begin position="65"/>
        <end position="85"/>
    </location>
</feature>